<dbReference type="EMBL" id="CP019476">
    <property type="protein sequence ID" value="UQC83756.1"/>
    <property type="molecule type" value="Genomic_DNA"/>
</dbReference>
<keyword evidence="2" id="KW-1185">Reference proteome</keyword>
<evidence type="ECO:0000313" key="1">
    <source>
        <dbReference type="EMBL" id="UQC83756.1"/>
    </source>
</evidence>
<name>A0A9Q8SVW2_9PEZI</name>
<dbReference type="Proteomes" id="UP000830671">
    <property type="component" value="Chromosome 4"/>
</dbReference>
<dbReference type="RefSeq" id="XP_049145375.1">
    <property type="nucleotide sequence ID" value="XM_049288231.1"/>
</dbReference>
<dbReference type="AlphaFoldDB" id="A0A9Q8SVW2"/>
<dbReference type="KEGG" id="clup:CLUP02_09252"/>
<reference evidence="1" key="1">
    <citation type="journal article" date="2021" name="Mol. Plant Microbe Interact.">
        <title>Complete Genome Sequence of the Plant-Pathogenic Fungus Colletotrichum lupini.</title>
        <authorList>
            <person name="Baroncelli R."/>
            <person name="Pensec F."/>
            <person name="Da Lio D."/>
            <person name="Boufleur T."/>
            <person name="Vicente I."/>
            <person name="Sarrocco S."/>
            <person name="Picot A."/>
            <person name="Baraldi E."/>
            <person name="Sukno S."/>
            <person name="Thon M."/>
            <person name="Le Floch G."/>
        </authorList>
    </citation>
    <scope>NUCLEOTIDE SEQUENCE</scope>
    <source>
        <strain evidence="1">IMI 504893</strain>
    </source>
</reference>
<gene>
    <name evidence="1" type="ORF">CLUP02_09252</name>
</gene>
<organism evidence="1 2">
    <name type="scientific">Colletotrichum lupini</name>
    <dbReference type="NCBI Taxonomy" id="145971"/>
    <lineage>
        <taxon>Eukaryota</taxon>
        <taxon>Fungi</taxon>
        <taxon>Dikarya</taxon>
        <taxon>Ascomycota</taxon>
        <taxon>Pezizomycotina</taxon>
        <taxon>Sordariomycetes</taxon>
        <taxon>Hypocreomycetidae</taxon>
        <taxon>Glomerellales</taxon>
        <taxon>Glomerellaceae</taxon>
        <taxon>Colletotrichum</taxon>
        <taxon>Colletotrichum acutatum species complex</taxon>
    </lineage>
</organism>
<evidence type="ECO:0000313" key="2">
    <source>
        <dbReference type="Proteomes" id="UP000830671"/>
    </source>
</evidence>
<protein>
    <submittedName>
        <fullName evidence="1">Uncharacterized protein</fullName>
    </submittedName>
</protein>
<dbReference type="GeneID" id="73343241"/>
<sequence length="106" mass="11723">MCGKKRCTFSGRRFKGFWVEVEGIMEDTADVWATSYSSICFHHSYHAAGPHLSGCAFSTSNADITLLYRFTKFKKHVNDKHGNGTLTQASDSVISTCGIPASLRKN</sequence>
<proteinExistence type="predicted"/>
<accession>A0A9Q8SVW2</accession>